<evidence type="ECO:0000256" key="1">
    <source>
        <dbReference type="ARBA" id="ARBA00022723"/>
    </source>
</evidence>
<dbReference type="STRING" id="4155.A0A022QLP5"/>
<dbReference type="InterPro" id="IPR019787">
    <property type="entry name" value="Znf_PHD-finger"/>
</dbReference>
<keyword evidence="3" id="KW-0862">Zinc</keyword>
<feature type="region of interest" description="Disordered" evidence="5">
    <location>
        <begin position="196"/>
        <end position="231"/>
    </location>
</feature>
<feature type="region of interest" description="Disordered" evidence="5">
    <location>
        <begin position="142"/>
        <end position="164"/>
    </location>
</feature>
<dbReference type="Gene3D" id="2.30.30.490">
    <property type="match status" value="1"/>
</dbReference>
<dbReference type="PANTHER" id="PTHR47527">
    <property type="entry name" value="RING/FYVE/PHD ZINC FINGER SUPERFAMILY PROTEIN"/>
    <property type="match status" value="1"/>
</dbReference>
<dbReference type="InterPro" id="IPR043151">
    <property type="entry name" value="BAH_sf"/>
</dbReference>
<reference evidence="8 9" key="1">
    <citation type="journal article" date="2013" name="Proc. Natl. Acad. Sci. U.S.A.">
        <title>Fine-scale variation in meiotic recombination in Mimulus inferred from population shotgun sequencing.</title>
        <authorList>
            <person name="Hellsten U."/>
            <person name="Wright K.M."/>
            <person name="Jenkins J."/>
            <person name="Shu S."/>
            <person name="Yuan Y."/>
            <person name="Wessler S.R."/>
            <person name="Schmutz J."/>
            <person name="Willis J.H."/>
            <person name="Rokhsar D.S."/>
        </authorList>
    </citation>
    <scope>NUCLEOTIDE SEQUENCE [LARGE SCALE GENOMIC DNA]</scope>
    <source>
        <strain evidence="9">cv. DUN x IM62</strain>
    </source>
</reference>
<proteinExistence type="predicted"/>
<evidence type="ECO:0000256" key="5">
    <source>
        <dbReference type="SAM" id="MobiDB-lite"/>
    </source>
</evidence>
<feature type="region of interest" description="Disordered" evidence="5">
    <location>
        <begin position="581"/>
        <end position="620"/>
    </location>
</feature>
<feature type="region of interest" description="Disordered" evidence="5">
    <location>
        <begin position="1"/>
        <end position="35"/>
    </location>
</feature>
<dbReference type="EMBL" id="KI631456">
    <property type="protein sequence ID" value="EYU27390.1"/>
    <property type="molecule type" value="Genomic_DNA"/>
</dbReference>
<evidence type="ECO:0000313" key="8">
    <source>
        <dbReference type="EMBL" id="EYU27390.1"/>
    </source>
</evidence>
<evidence type="ECO:0000256" key="4">
    <source>
        <dbReference type="PROSITE-ProRule" id="PRU00146"/>
    </source>
</evidence>
<accession>A0A022QLP5</accession>
<feature type="domain" description="BAH" evidence="7">
    <location>
        <begin position="670"/>
        <end position="783"/>
    </location>
</feature>
<feature type="compositionally biased region" description="Polar residues" evidence="5">
    <location>
        <begin position="144"/>
        <end position="155"/>
    </location>
</feature>
<feature type="domain" description="PHD-type" evidence="6">
    <location>
        <begin position="368"/>
        <end position="420"/>
    </location>
</feature>
<dbReference type="SMART" id="SM00249">
    <property type="entry name" value="PHD"/>
    <property type="match status" value="1"/>
</dbReference>
<dbReference type="Gene3D" id="3.30.40.10">
    <property type="entry name" value="Zinc/RING finger domain, C3HC4 (zinc finger)"/>
    <property type="match status" value="1"/>
</dbReference>
<dbReference type="InterPro" id="IPR011011">
    <property type="entry name" value="Znf_FYVE_PHD"/>
</dbReference>
<evidence type="ECO:0000256" key="2">
    <source>
        <dbReference type="ARBA" id="ARBA00022771"/>
    </source>
</evidence>
<dbReference type="InterPro" id="IPR013083">
    <property type="entry name" value="Znf_RING/FYVE/PHD"/>
</dbReference>
<dbReference type="InterPro" id="IPR001025">
    <property type="entry name" value="BAH_dom"/>
</dbReference>
<dbReference type="CDD" id="cd15489">
    <property type="entry name" value="PHD_SF"/>
    <property type="match status" value="1"/>
</dbReference>
<organism evidence="8 9">
    <name type="scientific">Erythranthe guttata</name>
    <name type="common">Yellow monkey flower</name>
    <name type="synonym">Mimulus guttatus</name>
    <dbReference type="NCBI Taxonomy" id="4155"/>
    <lineage>
        <taxon>Eukaryota</taxon>
        <taxon>Viridiplantae</taxon>
        <taxon>Streptophyta</taxon>
        <taxon>Embryophyta</taxon>
        <taxon>Tracheophyta</taxon>
        <taxon>Spermatophyta</taxon>
        <taxon>Magnoliopsida</taxon>
        <taxon>eudicotyledons</taxon>
        <taxon>Gunneridae</taxon>
        <taxon>Pentapetalae</taxon>
        <taxon>asterids</taxon>
        <taxon>lamiids</taxon>
        <taxon>Lamiales</taxon>
        <taxon>Phrymaceae</taxon>
        <taxon>Erythranthe</taxon>
    </lineage>
</organism>
<dbReference type="PROSITE" id="PS50016">
    <property type="entry name" value="ZF_PHD_2"/>
    <property type="match status" value="1"/>
</dbReference>
<feature type="compositionally biased region" description="Basic and acidic residues" evidence="5">
    <location>
        <begin position="593"/>
        <end position="602"/>
    </location>
</feature>
<evidence type="ECO:0000313" key="9">
    <source>
        <dbReference type="Proteomes" id="UP000030748"/>
    </source>
</evidence>
<evidence type="ECO:0008006" key="10">
    <source>
        <dbReference type="Google" id="ProtNLM"/>
    </source>
</evidence>
<dbReference type="eggNOG" id="ENOG502QT38">
    <property type="taxonomic scope" value="Eukaryota"/>
</dbReference>
<keyword evidence="2 4" id="KW-0863">Zinc-finger</keyword>
<dbReference type="Pfam" id="PF25073">
    <property type="entry name" value="DUF7797"/>
    <property type="match status" value="1"/>
</dbReference>
<dbReference type="InterPro" id="IPR056699">
    <property type="entry name" value="DUF7797"/>
</dbReference>
<evidence type="ECO:0000259" key="7">
    <source>
        <dbReference type="PROSITE" id="PS51038"/>
    </source>
</evidence>
<feature type="region of interest" description="Disordered" evidence="5">
    <location>
        <begin position="441"/>
        <end position="490"/>
    </location>
</feature>
<feature type="compositionally biased region" description="Low complexity" evidence="5">
    <location>
        <begin position="442"/>
        <end position="456"/>
    </location>
</feature>
<dbReference type="GO" id="GO:0008270">
    <property type="term" value="F:zinc ion binding"/>
    <property type="evidence" value="ECO:0007669"/>
    <property type="project" value="UniProtKB-KW"/>
</dbReference>
<protein>
    <recommendedName>
        <fullName evidence="10">PHD-type domain-containing protein</fullName>
    </recommendedName>
</protein>
<gene>
    <name evidence="8" type="ORF">MIMGU_mgv1a001625mg</name>
</gene>
<dbReference type="SUPFAM" id="SSF57903">
    <property type="entry name" value="FYVE/PHD zinc finger"/>
    <property type="match status" value="1"/>
</dbReference>
<feature type="compositionally biased region" description="Low complexity" evidence="5">
    <location>
        <begin position="465"/>
        <end position="483"/>
    </location>
</feature>
<sequence>MPPSEARSEPVGEKRPASEDVDVLKEGSPHKRIRGESERSFVGDVKKVAEMVLVLAAMGKMRAGKGPTDVEKELMAEARNRLAKVCEGFAPKDVFPRDAFGGVIEDLGLNKLKDQRLGFRPPKMSIAEKLLVSKRKMEKAENFSLPSTPHSSRLLPNSGAAVENRNPSHLARISHPDKASHMSISSGSFQLTSPLAHSTQANSTSLPYQLPSSEVRPMTSSALPSSHFGSAAMQRVDRPQLKSDGRPNGASHSSQIHANYSANPTARTPTWSMQPLTALSSKGGSDSKVPVNVSLKVEGAAAVAPQTMSRTGVAQIIGGSPAQSTNHVQPPLGSTHVEIGKIVQKLLQPQFSEQPTWNPPSRDYMNKALTCQMCMSTVTDIDNILICDACEKGYHLKCLQATNQKGVPRGEWHCGKCLSLSHGKPLPPKYGRVMRNINTPKVSSNSAAVPSTSSKSGDASDEKFSQSNIIINENSRIENTNSEVSGNNFSHSTSLLQRKECKEMQKNDHLSSRVKMDDKVSSGIYPNNLMKTSSSASVSSANSLTEKISVPEVAELKPNRSEELAIVPNSSDKSQTIVNAVEASPSKQSLENHVVRDSKESNGVDSSNNTNQQNEQEVVCDNPTENASSAVTMNQGRSSSDGLRAVDWVGEPIRVLDDKIYYSSCCINEHLYEAMDHVLIRIESGKLIPAKIQDMWEDKNTTTKWVTVNQCYFPGDLPEAVGRPCGLESREVYESTCGKAVMAHSIESPCEVLPPRKFAEETESRNHSGEQLNDNLPPIYVCK</sequence>
<dbReference type="PROSITE" id="PS51038">
    <property type="entry name" value="BAH"/>
    <property type="match status" value="1"/>
</dbReference>
<keyword evidence="9" id="KW-1185">Reference proteome</keyword>
<name>A0A022QLP5_ERYGU</name>
<dbReference type="InterPro" id="IPR001965">
    <property type="entry name" value="Znf_PHD"/>
</dbReference>
<feature type="compositionally biased region" description="Low complexity" evidence="5">
    <location>
        <begin position="608"/>
        <end position="617"/>
    </location>
</feature>
<dbReference type="AlphaFoldDB" id="A0A022QLP5"/>
<keyword evidence="1" id="KW-0479">Metal-binding</keyword>
<evidence type="ECO:0000259" key="6">
    <source>
        <dbReference type="PROSITE" id="PS50016"/>
    </source>
</evidence>
<dbReference type="Proteomes" id="UP000030748">
    <property type="component" value="Unassembled WGS sequence"/>
</dbReference>
<dbReference type="InterPro" id="IPR019786">
    <property type="entry name" value="Zinc_finger_PHD-type_CS"/>
</dbReference>
<feature type="compositionally biased region" description="Polar residues" evidence="5">
    <location>
        <begin position="196"/>
        <end position="228"/>
    </location>
</feature>
<evidence type="ECO:0000256" key="3">
    <source>
        <dbReference type="ARBA" id="ARBA00022833"/>
    </source>
</evidence>
<dbReference type="Pfam" id="PF00628">
    <property type="entry name" value="PHD"/>
    <property type="match status" value="1"/>
</dbReference>
<dbReference type="PANTHER" id="PTHR47527:SF3">
    <property type="entry name" value="RING_FYVE_PHD ZINC FINGER SUPERFAMILY PROTEIN"/>
    <property type="match status" value="1"/>
</dbReference>
<dbReference type="PROSITE" id="PS01359">
    <property type="entry name" value="ZF_PHD_1"/>
    <property type="match status" value="1"/>
</dbReference>
<dbReference type="GO" id="GO:0003682">
    <property type="term" value="F:chromatin binding"/>
    <property type="evidence" value="ECO:0007669"/>
    <property type="project" value="InterPro"/>
</dbReference>